<accession>A0A0F9D5F6</accession>
<organism evidence="1">
    <name type="scientific">marine sediment metagenome</name>
    <dbReference type="NCBI Taxonomy" id="412755"/>
    <lineage>
        <taxon>unclassified sequences</taxon>
        <taxon>metagenomes</taxon>
        <taxon>ecological metagenomes</taxon>
    </lineage>
</organism>
<name>A0A0F9D5F6_9ZZZZ</name>
<dbReference type="AlphaFoldDB" id="A0A0F9D5F6"/>
<reference evidence="1" key="1">
    <citation type="journal article" date="2015" name="Nature">
        <title>Complex archaea that bridge the gap between prokaryotes and eukaryotes.</title>
        <authorList>
            <person name="Spang A."/>
            <person name="Saw J.H."/>
            <person name="Jorgensen S.L."/>
            <person name="Zaremba-Niedzwiedzka K."/>
            <person name="Martijn J."/>
            <person name="Lind A.E."/>
            <person name="van Eijk R."/>
            <person name="Schleper C."/>
            <person name="Guy L."/>
            <person name="Ettema T.J."/>
        </authorList>
    </citation>
    <scope>NUCLEOTIDE SEQUENCE</scope>
</reference>
<comment type="caution">
    <text evidence="1">The sequence shown here is derived from an EMBL/GenBank/DDBJ whole genome shotgun (WGS) entry which is preliminary data.</text>
</comment>
<gene>
    <name evidence="1" type="ORF">LCGC14_2587360</name>
</gene>
<protein>
    <submittedName>
        <fullName evidence="1">Uncharacterized protein</fullName>
    </submittedName>
</protein>
<evidence type="ECO:0000313" key="1">
    <source>
        <dbReference type="EMBL" id="KKL07303.1"/>
    </source>
</evidence>
<dbReference type="EMBL" id="LAZR01043345">
    <property type="protein sequence ID" value="KKL07303.1"/>
    <property type="molecule type" value="Genomic_DNA"/>
</dbReference>
<proteinExistence type="predicted"/>
<sequence>MSAEGVIRQCPRGEEWPLTSFTSYVNTKVKFQTHDTITFSCPAGHTFTLMKAVEKKVFTPDEALKMIAYADQHMPEKLRDVKQALREFHKKPRRKER</sequence>